<protein>
    <submittedName>
        <fullName evidence="2">Uncharacterized protein</fullName>
    </submittedName>
</protein>
<keyword evidence="3" id="KW-1185">Reference proteome</keyword>
<comment type="caution">
    <text evidence="2">The sequence shown here is derived from an EMBL/GenBank/DDBJ whole genome shotgun (WGS) entry which is preliminary data.</text>
</comment>
<gene>
    <name evidence="2" type="ORF">Uis4E_0142</name>
</gene>
<dbReference type="AlphaFoldDB" id="A0A2N5J6G0"/>
<sequence length="51" mass="5985">MHSGIRDTNGKMRSDIWNTDTDDKRRNTDTDDKRRNTDTDDKRRNTDDGGD</sequence>
<feature type="compositionally biased region" description="Basic and acidic residues" evidence="1">
    <location>
        <begin position="21"/>
        <end position="51"/>
    </location>
</feature>
<dbReference type="EMBL" id="NMWT01000001">
    <property type="protein sequence ID" value="PLS29801.1"/>
    <property type="molecule type" value="Genomic_DNA"/>
</dbReference>
<evidence type="ECO:0000313" key="3">
    <source>
        <dbReference type="Proteomes" id="UP000235034"/>
    </source>
</evidence>
<organism evidence="2 3">
    <name type="scientific">Bifidobacterium parmae</name>
    <dbReference type="NCBI Taxonomy" id="361854"/>
    <lineage>
        <taxon>Bacteria</taxon>
        <taxon>Bacillati</taxon>
        <taxon>Actinomycetota</taxon>
        <taxon>Actinomycetes</taxon>
        <taxon>Bifidobacteriales</taxon>
        <taxon>Bifidobacteriaceae</taxon>
        <taxon>Bifidobacterium</taxon>
    </lineage>
</organism>
<feature type="compositionally biased region" description="Basic and acidic residues" evidence="1">
    <location>
        <begin position="1"/>
        <end position="14"/>
    </location>
</feature>
<feature type="region of interest" description="Disordered" evidence="1">
    <location>
        <begin position="1"/>
        <end position="51"/>
    </location>
</feature>
<proteinExistence type="predicted"/>
<accession>A0A2N5J6G0</accession>
<dbReference type="Proteomes" id="UP000235034">
    <property type="component" value="Unassembled WGS sequence"/>
</dbReference>
<evidence type="ECO:0000256" key="1">
    <source>
        <dbReference type="SAM" id="MobiDB-lite"/>
    </source>
</evidence>
<reference evidence="2 3" key="1">
    <citation type="submission" date="2017-07" db="EMBL/GenBank/DDBJ databases">
        <title>Bifidobacterium novel species.</title>
        <authorList>
            <person name="Lugli G.A."/>
            <person name="Milani C."/>
            <person name="Duranti S."/>
            <person name="Mangifesta M."/>
        </authorList>
    </citation>
    <scope>NUCLEOTIDE SEQUENCE [LARGE SCALE GENOMIC DNA]</scope>
    <source>
        <strain evidence="2 3">77</strain>
    </source>
</reference>
<name>A0A2N5J6G0_9BIFI</name>
<evidence type="ECO:0000313" key="2">
    <source>
        <dbReference type="EMBL" id="PLS29801.1"/>
    </source>
</evidence>